<comment type="caution">
    <text evidence="1">The sequence shown here is derived from an EMBL/GenBank/DDBJ whole genome shotgun (WGS) entry which is preliminary data.</text>
</comment>
<dbReference type="EMBL" id="SNYN01000001">
    <property type="protein sequence ID" value="TDQ54998.1"/>
    <property type="molecule type" value="Genomic_DNA"/>
</dbReference>
<evidence type="ECO:0000313" key="2">
    <source>
        <dbReference type="Proteomes" id="UP000295281"/>
    </source>
</evidence>
<protein>
    <submittedName>
        <fullName evidence="1">Uncharacterized protein</fullName>
    </submittedName>
</protein>
<name>A0A4R6V8B8_9ACTN</name>
<dbReference type="Proteomes" id="UP000295281">
    <property type="component" value="Unassembled WGS sequence"/>
</dbReference>
<sequence length="304" mass="32854">MVTRTEPSIPLHRHSPQYDGRMNWESSFYELSTIAARQQGLVTAAQAKRVGVPSEALDHFLDARLLMDLDLSVFQLVSSLAAPVYAYPYAAWLATAPELYAWERAEAPHEEVVLSHQSAARLHRIGAGLSLASTAFTAPTEREAPRATIIHVAPLAPHEVTTEGGVPLTTPHRTIVDLVRIGTGHDEVGGVMTRALKHDLVDIRALHSDLVPLAERHAFPPDGPGFVDHFLIGPLRRSLPRPLSPRNLRGLAELRSPDSVRGVEELLRKLAASGGSPAAAVLTEDPGFTRDIAAEIVGRNGPVG</sequence>
<evidence type="ECO:0000313" key="1">
    <source>
        <dbReference type="EMBL" id="TDQ54998.1"/>
    </source>
</evidence>
<keyword evidence="2" id="KW-1185">Reference proteome</keyword>
<accession>A0A4R6V8B8</accession>
<proteinExistence type="predicted"/>
<organism evidence="1 2">
    <name type="scientific">Actinorugispora endophytica</name>
    <dbReference type="NCBI Taxonomy" id="1605990"/>
    <lineage>
        <taxon>Bacteria</taxon>
        <taxon>Bacillati</taxon>
        <taxon>Actinomycetota</taxon>
        <taxon>Actinomycetes</taxon>
        <taxon>Streptosporangiales</taxon>
        <taxon>Nocardiopsidaceae</taxon>
        <taxon>Actinorugispora</taxon>
    </lineage>
</organism>
<reference evidence="1 2" key="1">
    <citation type="submission" date="2019-03" db="EMBL/GenBank/DDBJ databases">
        <title>Genomic Encyclopedia of Type Strains, Phase IV (KMG-IV): sequencing the most valuable type-strain genomes for metagenomic binning, comparative biology and taxonomic classification.</title>
        <authorList>
            <person name="Goeker M."/>
        </authorList>
    </citation>
    <scope>NUCLEOTIDE SEQUENCE [LARGE SCALE GENOMIC DNA]</scope>
    <source>
        <strain evidence="1 2">DSM 46770</strain>
    </source>
</reference>
<gene>
    <name evidence="1" type="ORF">EV190_101319</name>
</gene>
<dbReference type="AlphaFoldDB" id="A0A4R6V8B8"/>